<dbReference type="PROSITE" id="PS51253">
    <property type="entry name" value="HTH_CENPB"/>
    <property type="match status" value="1"/>
</dbReference>
<sequence length="154" mass="18216">MDQFKYSTRFTPYFFTIYDIAAIDKALGAIKSRELGDKIVYQQYADKYNVSRSTLSRRHRGVSRSRADYTADKQSLALHQELELVRYITKLTKQGIPPTREMIRNFSSEVAHQQLSESWVTRFINRHEIYLISKWTSAMDRTRHLADSEPKYRL</sequence>
<dbReference type="AlphaFoldDB" id="A0A6S6VQM2"/>
<protein>
    <submittedName>
        <fullName evidence="2">HTH Tnp Tc5 domain containing protein</fullName>
    </submittedName>
</protein>
<evidence type="ECO:0000313" key="2">
    <source>
        <dbReference type="EMBL" id="CAE7002980.1"/>
    </source>
</evidence>
<accession>A0A6S6VQM2</accession>
<proteinExistence type="predicted"/>
<dbReference type="SMART" id="SM00674">
    <property type="entry name" value="CENPB"/>
    <property type="match status" value="1"/>
</dbReference>
<reference evidence="2" key="1">
    <citation type="submission" date="2021-02" db="EMBL/GenBank/DDBJ databases">
        <authorList>
            <person name="Syme A R."/>
            <person name="Syme A R."/>
            <person name="Moolhuijzen P."/>
        </authorList>
    </citation>
    <scope>NUCLEOTIDE SEQUENCE</scope>
    <source>
        <strain evidence="2">W1-1</strain>
    </source>
</reference>
<evidence type="ECO:0000256" key="1">
    <source>
        <dbReference type="ARBA" id="ARBA00023125"/>
    </source>
</evidence>
<dbReference type="EMBL" id="HG992977">
    <property type="protein sequence ID" value="CAE7002980.1"/>
    <property type="molecule type" value="Genomic_DNA"/>
</dbReference>
<name>A0A6S6VQM2_9PLEO</name>
<gene>
    <name evidence="2" type="ORF">PTTW11_01472</name>
</gene>
<keyword evidence="1" id="KW-0238">DNA-binding</keyword>
<dbReference type="Proteomes" id="UP000472372">
    <property type="component" value="Chromosome 1"/>
</dbReference>
<dbReference type="GO" id="GO:0003677">
    <property type="term" value="F:DNA binding"/>
    <property type="evidence" value="ECO:0007669"/>
    <property type="project" value="UniProtKB-KW"/>
</dbReference>
<dbReference type="InterPro" id="IPR006600">
    <property type="entry name" value="HTH_CenpB_DNA-bd_dom"/>
</dbReference>
<evidence type="ECO:0000313" key="3">
    <source>
        <dbReference type="Proteomes" id="UP000472372"/>
    </source>
</evidence>
<organism evidence="2 3">
    <name type="scientific">Pyrenophora teres f. teres</name>
    <dbReference type="NCBI Taxonomy" id="97479"/>
    <lineage>
        <taxon>Eukaryota</taxon>
        <taxon>Fungi</taxon>
        <taxon>Dikarya</taxon>
        <taxon>Ascomycota</taxon>
        <taxon>Pezizomycotina</taxon>
        <taxon>Dothideomycetes</taxon>
        <taxon>Pleosporomycetidae</taxon>
        <taxon>Pleosporales</taxon>
        <taxon>Pleosporineae</taxon>
        <taxon>Pleosporaceae</taxon>
        <taxon>Pyrenophora</taxon>
    </lineage>
</organism>
<dbReference type="Pfam" id="PF03221">
    <property type="entry name" value="HTH_Tnp_Tc5"/>
    <property type="match status" value="1"/>
</dbReference>